<dbReference type="NCBIfam" id="NF000736">
    <property type="entry name" value="PRK00043.2-3"/>
    <property type="match status" value="1"/>
</dbReference>
<evidence type="ECO:0000256" key="7">
    <source>
        <dbReference type="ARBA" id="ARBA00047851"/>
    </source>
</evidence>
<dbReference type="InterPro" id="IPR022998">
    <property type="entry name" value="ThiamineP_synth_TenI"/>
</dbReference>
<dbReference type="GO" id="GO:0009229">
    <property type="term" value="P:thiamine diphosphate biosynthetic process"/>
    <property type="evidence" value="ECO:0007669"/>
    <property type="project" value="UniProtKB-UniRule"/>
</dbReference>
<comment type="similarity">
    <text evidence="9">Belongs to the thiamine-phosphate synthase family.</text>
</comment>
<dbReference type="RefSeq" id="WP_048927289.1">
    <property type="nucleotide sequence ID" value="NZ_AP019729.1"/>
</dbReference>
<dbReference type="Pfam" id="PF02581">
    <property type="entry name" value="TMP-TENI"/>
    <property type="match status" value="1"/>
</dbReference>
<proteinExistence type="inferred from homology"/>
<feature type="domain" description="Thiamine phosphate synthase/TenI" evidence="10">
    <location>
        <begin position="32"/>
        <end position="222"/>
    </location>
</feature>
<reference evidence="11 12" key="1">
    <citation type="journal article" date="2019" name="Nat. Med.">
        <title>A library of human gut bacterial isolates paired with longitudinal multiomics data enables mechanistic microbiome research.</title>
        <authorList>
            <person name="Poyet M."/>
            <person name="Groussin M."/>
            <person name="Gibbons S.M."/>
            <person name="Avila-Pacheco J."/>
            <person name="Jiang X."/>
            <person name="Kearney S.M."/>
            <person name="Perrotta A.R."/>
            <person name="Berdy B."/>
            <person name="Zhao S."/>
            <person name="Lieberman T.D."/>
            <person name="Swanson P.K."/>
            <person name="Smith M."/>
            <person name="Roesemann S."/>
            <person name="Alexander J.E."/>
            <person name="Rich S.A."/>
            <person name="Livny J."/>
            <person name="Vlamakis H."/>
            <person name="Clish C."/>
            <person name="Bullock K."/>
            <person name="Deik A."/>
            <person name="Scott J."/>
            <person name="Pierce K.A."/>
            <person name="Xavier R.J."/>
            <person name="Alm E.J."/>
        </authorList>
    </citation>
    <scope>NUCLEOTIDE SEQUENCE [LARGE SCALE GENOMIC DNA]</scope>
    <source>
        <strain evidence="11 12">BIOML-A41</strain>
    </source>
</reference>
<evidence type="ECO:0000256" key="9">
    <source>
        <dbReference type="HAMAP-Rule" id="MF_00097"/>
    </source>
</evidence>
<comment type="function">
    <text evidence="9">Condenses 4-methyl-5-(beta-hydroxyethyl)thiazole monophosphate (THZ-P) and 2-methyl-4-amino-5-hydroxymethyl pyrimidine pyrophosphate (HMP-PP) to form thiamine monophosphate (TMP).</text>
</comment>
<dbReference type="InterPro" id="IPR013785">
    <property type="entry name" value="Aldolase_TIM"/>
</dbReference>
<protein>
    <recommendedName>
        <fullName evidence="9">Thiamine-phosphate synthase</fullName>
        <shortName evidence="9">TP synthase</shortName>
        <shortName evidence="9">TPS</shortName>
        <ecNumber evidence="9">2.5.1.3</ecNumber>
    </recommendedName>
    <alternativeName>
        <fullName evidence="9">Thiamine-phosphate pyrophosphorylase</fullName>
        <shortName evidence="9">TMP pyrophosphorylase</shortName>
        <shortName evidence="9">TMP-PPase</shortName>
    </alternativeName>
</protein>
<evidence type="ECO:0000313" key="11">
    <source>
        <dbReference type="EMBL" id="MRY58541.1"/>
    </source>
</evidence>
<dbReference type="Proteomes" id="UP000463337">
    <property type="component" value="Unassembled WGS sequence"/>
</dbReference>
<evidence type="ECO:0000256" key="1">
    <source>
        <dbReference type="ARBA" id="ARBA00005165"/>
    </source>
</evidence>
<dbReference type="GO" id="GO:0009228">
    <property type="term" value="P:thiamine biosynthetic process"/>
    <property type="evidence" value="ECO:0007669"/>
    <property type="project" value="UniProtKB-KW"/>
</dbReference>
<feature type="binding site" evidence="9">
    <location>
        <position position="93"/>
    </location>
    <ligand>
        <name>Mg(2+)</name>
        <dbReference type="ChEBI" id="CHEBI:18420"/>
    </ligand>
</feature>
<evidence type="ECO:0000259" key="10">
    <source>
        <dbReference type="Pfam" id="PF02581"/>
    </source>
</evidence>
<evidence type="ECO:0000256" key="8">
    <source>
        <dbReference type="ARBA" id="ARBA00047883"/>
    </source>
</evidence>
<dbReference type="EC" id="2.5.1.3" evidence="9"/>
<evidence type="ECO:0000256" key="4">
    <source>
        <dbReference type="ARBA" id="ARBA00022842"/>
    </source>
</evidence>
<comment type="pathway">
    <text evidence="1 9">Cofactor biosynthesis; thiamine diphosphate biosynthesis; thiamine phosphate from 4-amino-2-methyl-5-diphosphomethylpyrimidine and 4-methyl-5-(2-phosphoethyl)-thiazole: step 1/1.</text>
</comment>
<evidence type="ECO:0000256" key="6">
    <source>
        <dbReference type="ARBA" id="ARBA00047334"/>
    </source>
</evidence>
<dbReference type="GO" id="GO:0004789">
    <property type="term" value="F:thiamine-phosphate diphosphorylase activity"/>
    <property type="evidence" value="ECO:0007669"/>
    <property type="project" value="UniProtKB-UniRule"/>
</dbReference>
<evidence type="ECO:0000256" key="5">
    <source>
        <dbReference type="ARBA" id="ARBA00022977"/>
    </source>
</evidence>
<comment type="catalytic activity">
    <reaction evidence="7 9">
        <text>2-(2-carboxy-4-methylthiazol-5-yl)ethyl phosphate + 4-amino-2-methyl-5-(diphosphooxymethyl)pyrimidine + 2 H(+) = thiamine phosphate + CO2 + diphosphate</text>
        <dbReference type="Rhea" id="RHEA:47848"/>
        <dbReference type="ChEBI" id="CHEBI:15378"/>
        <dbReference type="ChEBI" id="CHEBI:16526"/>
        <dbReference type="ChEBI" id="CHEBI:33019"/>
        <dbReference type="ChEBI" id="CHEBI:37575"/>
        <dbReference type="ChEBI" id="CHEBI:57841"/>
        <dbReference type="ChEBI" id="CHEBI:62890"/>
        <dbReference type="EC" id="2.5.1.3"/>
    </reaction>
</comment>
<feature type="binding site" evidence="9">
    <location>
        <position position="137"/>
    </location>
    <ligand>
        <name>4-amino-2-methyl-5-(diphosphooxymethyl)pyrimidine</name>
        <dbReference type="ChEBI" id="CHEBI:57841"/>
    </ligand>
</feature>
<dbReference type="HAMAP" id="MF_00097">
    <property type="entry name" value="TMP_synthase"/>
    <property type="match status" value="1"/>
</dbReference>
<feature type="binding site" evidence="9">
    <location>
        <position position="199"/>
    </location>
    <ligand>
        <name>2-[(2R,5Z)-2-carboxy-4-methylthiazol-5(2H)-ylidene]ethyl phosphate</name>
        <dbReference type="ChEBI" id="CHEBI:62899"/>
    </ligand>
</feature>
<keyword evidence="4 9" id="KW-0460">Magnesium</keyword>
<feature type="binding site" evidence="9">
    <location>
        <begin position="60"/>
        <end position="64"/>
    </location>
    <ligand>
        <name>4-amino-2-methyl-5-(diphosphooxymethyl)pyrimidine</name>
        <dbReference type="ChEBI" id="CHEBI:57841"/>
    </ligand>
</feature>
<keyword evidence="5 9" id="KW-0784">Thiamine biosynthesis</keyword>
<feature type="binding site" evidence="9">
    <location>
        <position position="112"/>
    </location>
    <ligand>
        <name>Mg(2+)</name>
        <dbReference type="ChEBI" id="CHEBI:18420"/>
    </ligand>
</feature>
<accession>A0A415MRL2</accession>
<evidence type="ECO:0000256" key="2">
    <source>
        <dbReference type="ARBA" id="ARBA00022679"/>
    </source>
</evidence>
<dbReference type="EMBL" id="WKLT01000009">
    <property type="protein sequence ID" value="MRY58541.1"/>
    <property type="molecule type" value="Genomic_DNA"/>
</dbReference>
<dbReference type="CDD" id="cd00564">
    <property type="entry name" value="TMP_TenI"/>
    <property type="match status" value="1"/>
</dbReference>
<name>A0A415MRL2_PARDI</name>
<organism evidence="11 12">
    <name type="scientific">Parabacteroides distasonis</name>
    <dbReference type="NCBI Taxonomy" id="823"/>
    <lineage>
        <taxon>Bacteria</taxon>
        <taxon>Pseudomonadati</taxon>
        <taxon>Bacteroidota</taxon>
        <taxon>Bacteroidia</taxon>
        <taxon>Bacteroidales</taxon>
        <taxon>Tannerellaceae</taxon>
        <taxon>Parabacteroides</taxon>
    </lineage>
</organism>
<comment type="cofactor">
    <cofactor evidence="9">
        <name>Mg(2+)</name>
        <dbReference type="ChEBI" id="CHEBI:18420"/>
    </cofactor>
    <text evidence="9">Binds 1 Mg(2+) ion per subunit.</text>
</comment>
<dbReference type="PANTHER" id="PTHR20857">
    <property type="entry name" value="THIAMINE-PHOSPHATE PYROPHOSPHORYLASE"/>
    <property type="match status" value="1"/>
</dbReference>
<comment type="caution">
    <text evidence="11">The sequence shown here is derived from an EMBL/GenBank/DDBJ whole genome shotgun (WGS) entry which is preliminary data.</text>
</comment>
<evidence type="ECO:0000313" key="12">
    <source>
        <dbReference type="Proteomes" id="UP000463337"/>
    </source>
</evidence>
<dbReference type="PANTHER" id="PTHR20857:SF15">
    <property type="entry name" value="THIAMINE-PHOSPHATE SYNTHASE"/>
    <property type="match status" value="1"/>
</dbReference>
<comment type="catalytic activity">
    <reaction evidence="8 9">
        <text>2-[(2R,5Z)-2-carboxy-4-methylthiazol-5(2H)-ylidene]ethyl phosphate + 4-amino-2-methyl-5-(diphosphooxymethyl)pyrimidine + 2 H(+) = thiamine phosphate + CO2 + diphosphate</text>
        <dbReference type="Rhea" id="RHEA:47844"/>
        <dbReference type="ChEBI" id="CHEBI:15378"/>
        <dbReference type="ChEBI" id="CHEBI:16526"/>
        <dbReference type="ChEBI" id="CHEBI:33019"/>
        <dbReference type="ChEBI" id="CHEBI:37575"/>
        <dbReference type="ChEBI" id="CHEBI:57841"/>
        <dbReference type="ChEBI" id="CHEBI:62899"/>
        <dbReference type="EC" id="2.5.1.3"/>
    </reaction>
</comment>
<dbReference type="UniPathway" id="UPA00060">
    <property type="reaction ID" value="UER00141"/>
</dbReference>
<keyword evidence="2 9" id="KW-0808">Transferase</keyword>
<dbReference type="SUPFAM" id="SSF51391">
    <property type="entry name" value="Thiamin phosphate synthase"/>
    <property type="match status" value="1"/>
</dbReference>
<sequence length="242" mass="26737">MALNYYFGYDENGRVGRRTTGLRPPFGGSNRLMFITHRTPKYTECDEVRMAIQGGCSWIQLRMKDGIYEDTVRKCATICADECERIVDFCVNDDLEAAVTCGATACHLGKNDIPLDIAWEVLKDKLDSNAIFYIGATANTFEDIRLAVERGASYIGLGPYRFTGTKKNLSPILGLEGYRKIIVQCKEAGIDIPIFAIGGITLEDVGPLMETGITGIAVSGAIINAPDPVEETRRFIEEINKY</sequence>
<feature type="binding site" evidence="9">
    <location>
        <begin position="163"/>
        <end position="165"/>
    </location>
    <ligand>
        <name>2-[(2R,5Z)-2-carboxy-4-methylthiazol-5(2H)-ylidene]ethyl phosphate</name>
        <dbReference type="ChEBI" id="CHEBI:62899"/>
    </ligand>
</feature>
<gene>
    <name evidence="9" type="primary">thiE</name>
    <name evidence="11" type="ORF">GKD59_11600</name>
</gene>
<dbReference type="GO" id="GO:0005737">
    <property type="term" value="C:cytoplasm"/>
    <property type="evidence" value="ECO:0007669"/>
    <property type="project" value="TreeGrafter"/>
</dbReference>
<dbReference type="Gene3D" id="3.20.20.70">
    <property type="entry name" value="Aldolase class I"/>
    <property type="match status" value="1"/>
</dbReference>
<feature type="binding site" evidence="9">
    <location>
        <position position="166"/>
    </location>
    <ligand>
        <name>4-amino-2-methyl-5-(diphosphooxymethyl)pyrimidine</name>
        <dbReference type="ChEBI" id="CHEBI:57841"/>
    </ligand>
</feature>
<dbReference type="InterPro" id="IPR034291">
    <property type="entry name" value="TMP_synthase"/>
</dbReference>
<evidence type="ECO:0000256" key="3">
    <source>
        <dbReference type="ARBA" id="ARBA00022723"/>
    </source>
</evidence>
<dbReference type="InterPro" id="IPR036206">
    <property type="entry name" value="ThiamineP_synth_sf"/>
</dbReference>
<dbReference type="GO" id="GO:0000287">
    <property type="term" value="F:magnesium ion binding"/>
    <property type="evidence" value="ECO:0007669"/>
    <property type="project" value="UniProtKB-UniRule"/>
</dbReference>
<keyword evidence="3 9" id="KW-0479">Metal-binding</keyword>
<comment type="catalytic activity">
    <reaction evidence="6 9">
        <text>4-methyl-5-(2-phosphooxyethyl)-thiazole + 4-amino-2-methyl-5-(diphosphooxymethyl)pyrimidine + H(+) = thiamine phosphate + diphosphate</text>
        <dbReference type="Rhea" id="RHEA:22328"/>
        <dbReference type="ChEBI" id="CHEBI:15378"/>
        <dbReference type="ChEBI" id="CHEBI:33019"/>
        <dbReference type="ChEBI" id="CHEBI:37575"/>
        <dbReference type="ChEBI" id="CHEBI:57841"/>
        <dbReference type="ChEBI" id="CHEBI:58296"/>
        <dbReference type="EC" id="2.5.1.3"/>
    </reaction>
</comment>
<feature type="binding site" evidence="9">
    <location>
        <position position="92"/>
    </location>
    <ligand>
        <name>4-amino-2-methyl-5-(diphosphooxymethyl)pyrimidine</name>
        <dbReference type="ChEBI" id="CHEBI:57841"/>
    </ligand>
</feature>
<comment type="caution">
    <text evidence="9">Lacks conserved residue(s) required for the propagation of feature annotation.</text>
</comment>
<dbReference type="AlphaFoldDB" id="A0A415MRL2"/>